<organism evidence="2 3">
    <name type="scientific">candidate division TM6 bacterium JCVI TM6SC1</name>
    <dbReference type="NCBI Taxonomy" id="1306947"/>
    <lineage>
        <taxon>Bacteria</taxon>
        <taxon>Candidatus Babelota</taxon>
        <taxon>Vermiphilus</taxon>
    </lineage>
</organism>
<proteinExistence type="predicted"/>
<feature type="signal peptide" evidence="1">
    <location>
        <begin position="1"/>
        <end position="21"/>
    </location>
</feature>
<accession>A0A0D2GP51</accession>
<sequence>MPFLVRSLLYLNVLVLCSSTAARYTLIIESPCNVHNPGRVTDDCFEYNIIQKFATQLQTSLELYGPTLTVLNHTTRNYQTSDERIQNINKCNPDIVIVISCCQRNAPETACISFGCMPTDKTTQDIVPIKQIHKHYSALNRVCIEHFYTTCAKKLNVRNWTTYKPLAAPFTQLTGINSTALHIELGLTDNNQWRLFVKPLMQAITEWVDYVQRI</sequence>
<reference evidence="2 3" key="1">
    <citation type="journal article" date="2013" name="Proc. Natl. Acad. Sci. U.S.A.">
        <title>Candidate phylum TM6 genome recovered from a hospital sink biofilm provides genomic insights into this uncultivated phylum.</title>
        <authorList>
            <person name="McLean J.S."/>
            <person name="Lombardo M.J."/>
            <person name="Badger J.H."/>
            <person name="Edlund A."/>
            <person name="Novotny M."/>
            <person name="Yee-Greenbaum J."/>
            <person name="Vyahhi N."/>
            <person name="Hall A.P."/>
            <person name="Yang Y."/>
            <person name="Dupont C.L."/>
            <person name="Ziegler M.G."/>
            <person name="Chitsaz H."/>
            <person name="Allen A.E."/>
            <person name="Yooseph S."/>
            <person name="Tesler G."/>
            <person name="Pevzner P.A."/>
            <person name="Friedman R.M."/>
            <person name="Nealson K.H."/>
            <person name="Venter J.C."/>
            <person name="Lasken R.S."/>
        </authorList>
    </citation>
    <scope>NUCLEOTIDE SEQUENCE [LARGE SCALE GENOMIC DNA]</scope>
    <source>
        <strain evidence="2 3">TM6SC1</strain>
    </source>
</reference>
<name>A0A0D2GP51_9BACT</name>
<gene>
    <name evidence="2" type="ORF">J120_02285</name>
</gene>
<dbReference type="Proteomes" id="UP000032214">
    <property type="component" value="Unassembled WGS sequence"/>
</dbReference>
<dbReference type="Gene3D" id="3.40.630.40">
    <property type="entry name" value="Zn-dependent exopeptidases"/>
    <property type="match status" value="1"/>
</dbReference>
<feature type="chain" id="PRO_5002243027" description="MurNAc-LAA domain-containing protein" evidence="1">
    <location>
        <begin position="22"/>
        <end position="214"/>
    </location>
</feature>
<evidence type="ECO:0000313" key="3">
    <source>
        <dbReference type="Proteomes" id="UP000032214"/>
    </source>
</evidence>
<comment type="caution">
    <text evidence="2">The sequence shown here is derived from an EMBL/GenBank/DDBJ whole genome shotgun (WGS) entry which is preliminary data.</text>
</comment>
<dbReference type="EMBL" id="ARQD01000002">
    <property type="protein sequence ID" value="KIX85149.1"/>
    <property type="molecule type" value="Genomic_DNA"/>
</dbReference>
<protein>
    <recommendedName>
        <fullName evidence="4">MurNAc-LAA domain-containing protein</fullName>
    </recommendedName>
</protein>
<keyword evidence="1" id="KW-0732">Signal</keyword>
<dbReference type="STRING" id="1306947.J120_02285"/>
<evidence type="ECO:0000256" key="1">
    <source>
        <dbReference type="SAM" id="SignalP"/>
    </source>
</evidence>
<evidence type="ECO:0008006" key="4">
    <source>
        <dbReference type="Google" id="ProtNLM"/>
    </source>
</evidence>
<keyword evidence="3" id="KW-1185">Reference proteome</keyword>
<evidence type="ECO:0000313" key="2">
    <source>
        <dbReference type="EMBL" id="KIX85149.1"/>
    </source>
</evidence>
<dbReference type="AlphaFoldDB" id="A0A0D2GP51"/>